<keyword evidence="2" id="KW-1185">Reference proteome</keyword>
<protein>
    <submittedName>
        <fullName evidence="1">Uncharacterized protein</fullName>
    </submittedName>
</protein>
<dbReference type="AlphaFoldDB" id="A0A3N6PFB4"/>
<evidence type="ECO:0000313" key="1">
    <source>
        <dbReference type="EMBL" id="RQH46154.1"/>
    </source>
</evidence>
<sequence length="82" mass="9721">MHICAEDEKFFIPNPSGFDISGLKLSEKRKNKFTSNIMSDSIGIVSVKVRKKEERRRLKRLKKRKFPVDIHPWFYTNAPQRT</sequence>
<proteinExistence type="predicted"/>
<organism evidence="1 2">
    <name type="scientific">Okeania hirsuta</name>
    <dbReference type="NCBI Taxonomy" id="1458930"/>
    <lineage>
        <taxon>Bacteria</taxon>
        <taxon>Bacillati</taxon>
        <taxon>Cyanobacteriota</taxon>
        <taxon>Cyanophyceae</taxon>
        <taxon>Oscillatoriophycideae</taxon>
        <taxon>Oscillatoriales</taxon>
        <taxon>Microcoleaceae</taxon>
        <taxon>Okeania</taxon>
    </lineage>
</organism>
<reference evidence="1 2" key="1">
    <citation type="journal article" date="2018" name="ACS Chem. Biol.">
        <title>Ketoreductase domain dysfunction expands chemodiversity: malyngamide biosynthesis in the cyanobacterium Okeania hirsuta.</title>
        <authorList>
            <person name="Moss N.A."/>
            <person name="Leao T."/>
            <person name="Rankin M."/>
            <person name="McCullough T.M."/>
            <person name="Qu P."/>
            <person name="Korobeynikov A."/>
            <person name="Smith J.L."/>
            <person name="Gerwick L."/>
            <person name="Gerwick W.H."/>
        </authorList>
    </citation>
    <scope>NUCLEOTIDE SEQUENCE [LARGE SCALE GENOMIC DNA]</scope>
    <source>
        <strain evidence="1 2">PAB10Feb10-1</strain>
    </source>
</reference>
<evidence type="ECO:0000313" key="2">
    <source>
        <dbReference type="Proteomes" id="UP000269154"/>
    </source>
</evidence>
<accession>A0A3N6PFB4</accession>
<comment type="caution">
    <text evidence="1">The sequence shown here is derived from an EMBL/GenBank/DDBJ whole genome shotgun (WGS) entry which is preliminary data.</text>
</comment>
<dbReference type="Proteomes" id="UP000269154">
    <property type="component" value="Unassembled WGS sequence"/>
</dbReference>
<name>A0A3N6PFB4_9CYAN</name>
<dbReference type="EMBL" id="RCBY01000042">
    <property type="protein sequence ID" value="RQH46154.1"/>
    <property type="molecule type" value="Genomic_DNA"/>
</dbReference>
<gene>
    <name evidence="1" type="ORF">D5R40_09980</name>
</gene>